<dbReference type="PROSITE" id="PS00198">
    <property type="entry name" value="4FE4S_FER_1"/>
    <property type="match status" value="1"/>
</dbReference>
<dbReference type="InterPro" id="IPR004017">
    <property type="entry name" value="Cys_rich_dom"/>
</dbReference>
<dbReference type="InterPro" id="IPR017753">
    <property type="entry name" value="G3P_DH_GlpC_su"/>
</dbReference>
<dbReference type="PANTHER" id="PTHR32479:SF19">
    <property type="entry name" value="ANAEROBIC GLYCEROL-3-PHOSPHATE DEHYDROGENASE SUBUNIT C"/>
    <property type="match status" value="1"/>
</dbReference>
<dbReference type="SUPFAM" id="SSF46548">
    <property type="entry name" value="alpha-helical ferredoxin"/>
    <property type="match status" value="1"/>
</dbReference>
<dbReference type="GO" id="GO:0016491">
    <property type="term" value="F:oxidoreductase activity"/>
    <property type="evidence" value="ECO:0007669"/>
    <property type="project" value="UniProtKB-ARBA"/>
</dbReference>
<dbReference type="EMBL" id="CAADRM010000091">
    <property type="protein sequence ID" value="VFU14430.1"/>
    <property type="molecule type" value="Genomic_DNA"/>
</dbReference>
<sequence>MTTFEHCVRCTLCVENCPVFKVNPAFPGPKQAGPDAQRFRLDGERSVDDWVKLCCQCQRCQVACPYGVNVSEIILKAQLKYSREHMSPFAAHLFANTYHLGKLGSLASPITNAVTSSGVARKIMGVLGLATNLPMPEYRFLSLNRGRRRKGRRRSSRKVVFFHGCYLGFNRPDIGRGIRDLLSGLGCRVVIPGQTCCGLPALGNGDQEIAKKFARKNARMLVEYIDQGYQVVYACTSCGLTLVHDYPEVLELPEGRKIAENTYNVHELILDLLENDAPDVAFGEVDRTVAYHIPCHLKALGIGYPAAGIFEKIPGLKTMILDDNCCGLAGSYGFKKKNQQTAEKLGTIAASAIKALEPEILISDCGACRMQLGHYTGLPALDPSEVIIASLENGATKKSRRKRRIP</sequence>
<proteinExistence type="predicted"/>
<dbReference type="Pfam" id="PF02754">
    <property type="entry name" value="CCG"/>
    <property type="match status" value="2"/>
</dbReference>
<dbReference type="AlphaFoldDB" id="A0A485LYX6"/>
<evidence type="ECO:0000313" key="7">
    <source>
        <dbReference type="EMBL" id="VFU14430.1"/>
    </source>
</evidence>
<evidence type="ECO:0000256" key="2">
    <source>
        <dbReference type="ARBA" id="ARBA00022723"/>
    </source>
</evidence>
<dbReference type="NCBIfam" id="TIGR03379">
    <property type="entry name" value="glycerol3P_GlpC"/>
    <property type="match status" value="1"/>
</dbReference>
<feature type="domain" description="4Fe-4S ferredoxin-type" evidence="6">
    <location>
        <begin position="43"/>
        <end position="74"/>
    </location>
</feature>
<evidence type="ECO:0000256" key="5">
    <source>
        <dbReference type="ARBA" id="ARBA00023014"/>
    </source>
</evidence>
<reference evidence="7" key="1">
    <citation type="submission" date="2019-03" db="EMBL/GenBank/DDBJ databases">
        <authorList>
            <person name="Hao L."/>
        </authorList>
    </citation>
    <scope>NUCLEOTIDE SEQUENCE</scope>
</reference>
<evidence type="ECO:0000256" key="3">
    <source>
        <dbReference type="ARBA" id="ARBA00022737"/>
    </source>
</evidence>
<dbReference type="PROSITE" id="PS51379">
    <property type="entry name" value="4FE4S_FER_2"/>
    <property type="match status" value="2"/>
</dbReference>
<keyword evidence="3" id="KW-0677">Repeat</keyword>
<keyword evidence="5" id="KW-0411">Iron-sulfur</keyword>
<name>A0A485LYX6_9ZZZZ</name>
<dbReference type="GO" id="GO:0051539">
    <property type="term" value="F:4 iron, 4 sulfur cluster binding"/>
    <property type="evidence" value="ECO:0007669"/>
    <property type="project" value="UniProtKB-KW"/>
</dbReference>
<evidence type="ECO:0000256" key="4">
    <source>
        <dbReference type="ARBA" id="ARBA00023004"/>
    </source>
</evidence>
<dbReference type="InterPro" id="IPR009051">
    <property type="entry name" value="Helical_ferredxn"/>
</dbReference>
<evidence type="ECO:0000256" key="1">
    <source>
        <dbReference type="ARBA" id="ARBA00022485"/>
    </source>
</evidence>
<dbReference type="GO" id="GO:0009331">
    <property type="term" value="C:glycerol-3-phosphate dehydrogenase (FAD) complex"/>
    <property type="evidence" value="ECO:0007669"/>
    <property type="project" value="InterPro"/>
</dbReference>
<evidence type="ECO:0000259" key="6">
    <source>
        <dbReference type="PROSITE" id="PS51379"/>
    </source>
</evidence>
<dbReference type="InterPro" id="IPR017896">
    <property type="entry name" value="4Fe4S_Fe-S-bd"/>
</dbReference>
<dbReference type="NCBIfam" id="NF008369">
    <property type="entry name" value="PRK11168.1"/>
    <property type="match status" value="1"/>
</dbReference>
<dbReference type="GO" id="GO:0046872">
    <property type="term" value="F:metal ion binding"/>
    <property type="evidence" value="ECO:0007669"/>
    <property type="project" value="UniProtKB-KW"/>
</dbReference>
<feature type="domain" description="4Fe-4S ferredoxin-type" evidence="6">
    <location>
        <begin position="1"/>
        <end position="27"/>
    </location>
</feature>
<keyword evidence="4" id="KW-0408">Iron</keyword>
<accession>A0A485LYX6</accession>
<protein>
    <submittedName>
        <fullName evidence="7">Anaerobic glycerol-3-phosphate dehydrogenase subunit C</fullName>
    </submittedName>
</protein>
<keyword evidence="1" id="KW-0004">4Fe-4S</keyword>
<keyword evidence="2" id="KW-0479">Metal-binding</keyword>
<dbReference type="GO" id="GO:0016020">
    <property type="term" value="C:membrane"/>
    <property type="evidence" value="ECO:0007669"/>
    <property type="project" value="InterPro"/>
</dbReference>
<dbReference type="PANTHER" id="PTHR32479">
    <property type="entry name" value="GLYCOLATE OXIDASE IRON-SULFUR SUBUNIT"/>
    <property type="match status" value="1"/>
</dbReference>
<dbReference type="InterPro" id="IPR017900">
    <property type="entry name" value="4Fe4S_Fe_S_CS"/>
</dbReference>
<gene>
    <name evidence="7" type="primary">glpC</name>
    <name evidence="7" type="ORF">SCFA_290015</name>
</gene>
<dbReference type="Gene3D" id="1.10.1060.10">
    <property type="entry name" value="Alpha-helical ferredoxin"/>
    <property type="match status" value="1"/>
</dbReference>
<dbReference type="Pfam" id="PF13183">
    <property type="entry name" value="Fer4_8"/>
    <property type="match status" value="1"/>
</dbReference>
<organism evidence="7">
    <name type="scientific">anaerobic digester metagenome</name>
    <dbReference type="NCBI Taxonomy" id="1263854"/>
    <lineage>
        <taxon>unclassified sequences</taxon>
        <taxon>metagenomes</taxon>
        <taxon>ecological metagenomes</taxon>
    </lineage>
</organism>
<dbReference type="GO" id="GO:0009061">
    <property type="term" value="P:anaerobic respiration"/>
    <property type="evidence" value="ECO:0007669"/>
    <property type="project" value="InterPro"/>
</dbReference>